<dbReference type="Gene3D" id="1.10.630.10">
    <property type="entry name" value="Cytochrome P450"/>
    <property type="match status" value="1"/>
</dbReference>
<feature type="chain" id="PRO_5029567100" evidence="3">
    <location>
        <begin position="25"/>
        <end position="364"/>
    </location>
</feature>
<dbReference type="PANTHER" id="PTHR24286:SF53">
    <property type="entry name" value="BETA-AMYRIN 28-OXIDASE-LIKE"/>
    <property type="match status" value="1"/>
</dbReference>
<sequence>MDALLSCLLLLVILAASLFLVSRAKKHNTGSGSSKLPPGTTGWPLVGESMKFVMLGPEKYISGRMKDCSPDVFRTSLLGETMAVFCGPAGDKFLFSNDNKLATSWLPLSIKKALVFPDFVDNSVKDIAALKRNFMHEILKPDALRHYIPIMDSMARQHIEADWSPRKEIKVLPLSKKYTFDLACRLFLNIEDPEDIKRLSDPFSRVISGLFSVPVAAYSGAIKGGKMVRDELLSIIRRRAKQLSENKDMVATDLLSRMLLAVDQENDKLMNEMEISNNVIGLLVASYSCTASPYLSREQMEIAKAKGPGELLNWEDIEKMKYSWDVVREALRLTPPAQGSFREAKTDFTYAGFTIPKGWKVSGD</sequence>
<dbReference type="GO" id="GO:0005506">
    <property type="term" value="F:iron ion binding"/>
    <property type="evidence" value="ECO:0007669"/>
    <property type="project" value="InterPro"/>
</dbReference>
<keyword evidence="5" id="KW-1185">Reference proteome</keyword>
<dbReference type="SUPFAM" id="SSF48264">
    <property type="entry name" value="Cytochrome P450"/>
    <property type="match status" value="1"/>
</dbReference>
<dbReference type="GO" id="GO:0020037">
    <property type="term" value="F:heme binding"/>
    <property type="evidence" value="ECO:0007669"/>
    <property type="project" value="InterPro"/>
</dbReference>
<organism evidence="4 5">
    <name type="scientific">Camellia sinensis</name>
    <name type="common">Tea plant</name>
    <name type="synonym">Thea sinensis</name>
    <dbReference type="NCBI Taxonomy" id="4442"/>
    <lineage>
        <taxon>Eukaryota</taxon>
        <taxon>Viridiplantae</taxon>
        <taxon>Streptophyta</taxon>
        <taxon>Embryophyta</taxon>
        <taxon>Tracheophyta</taxon>
        <taxon>Spermatophyta</taxon>
        <taxon>Magnoliopsida</taxon>
        <taxon>eudicotyledons</taxon>
        <taxon>Gunneridae</taxon>
        <taxon>Pentapetalae</taxon>
        <taxon>asterids</taxon>
        <taxon>Ericales</taxon>
        <taxon>Theaceae</taxon>
        <taxon>Camellia</taxon>
    </lineage>
</organism>
<evidence type="ECO:0000313" key="4">
    <source>
        <dbReference type="EMBL" id="KAF5942613.1"/>
    </source>
</evidence>
<evidence type="ECO:0000313" key="5">
    <source>
        <dbReference type="Proteomes" id="UP000593564"/>
    </source>
</evidence>
<name>A0A7J7GP91_CAMSI</name>
<keyword evidence="1" id="KW-0479">Metal-binding</keyword>
<feature type="signal peptide" evidence="3">
    <location>
        <begin position="1"/>
        <end position="24"/>
    </location>
</feature>
<dbReference type="GO" id="GO:0016125">
    <property type="term" value="P:sterol metabolic process"/>
    <property type="evidence" value="ECO:0007669"/>
    <property type="project" value="TreeGrafter"/>
</dbReference>
<evidence type="ECO:0000256" key="1">
    <source>
        <dbReference type="ARBA" id="ARBA00022723"/>
    </source>
</evidence>
<dbReference type="InterPro" id="IPR001128">
    <property type="entry name" value="Cyt_P450"/>
</dbReference>
<evidence type="ECO:0000256" key="2">
    <source>
        <dbReference type="ARBA" id="ARBA00023004"/>
    </source>
</evidence>
<reference evidence="4 5" key="2">
    <citation type="submission" date="2020-07" db="EMBL/GenBank/DDBJ databases">
        <title>Genome assembly of wild tea tree DASZ reveals pedigree and selection history of tea varieties.</title>
        <authorList>
            <person name="Zhang W."/>
        </authorList>
    </citation>
    <scope>NUCLEOTIDE SEQUENCE [LARGE SCALE GENOMIC DNA]</scope>
    <source>
        <strain evidence="5">cv. G240</strain>
        <tissue evidence="4">Leaf</tissue>
    </source>
</reference>
<gene>
    <name evidence="4" type="ORF">HYC85_020255</name>
</gene>
<keyword evidence="3" id="KW-0732">Signal</keyword>
<dbReference type="GO" id="GO:0004497">
    <property type="term" value="F:monooxygenase activity"/>
    <property type="evidence" value="ECO:0007669"/>
    <property type="project" value="InterPro"/>
</dbReference>
<accession>A0A7J7GP91</accession>
<dbReference type="AlphaFoldDB" id="A0A7J7GP91"/>
<keyword evidence="2" id="KW-0408">Iron</keyword>
<reference evidence="5" key="1">
    <citation type="journal article" date="2020" name="Nat. Commun.">
        <title>Genome assembly of wild tea tree DASZ reveals pedigree and selection history of tea varieties.</title>
        <authorList>
            <person name="Zhang W."/>
            <person name="Zhang Y."/>
            <person name="Qiu H."/>
            <person name="Guo Y."/>
            <person name="Wan H."/>
            <person name="Zhang X."/>
            <person name="Scossa F."/>
            <person name="Alseekh S."/>
            <person name="Zhang Q."/>
            <person name="Wang P."/>
            <person name="Xu L."/>
            <person name="Schmidt M.H."/>
            <person name="Jia X."/>
            <person name="Li D."/>
            <person name="Zhu A."/>
            <person name="Guo F."/>
            <person name="Chen W."/>
            <person name="Ni D."/>
            <person name="Usadel B."/>
            <person name="Fernie A.R."/>
            <person name="Wen W."/>
        </authorList>
    </citation>
    <scope>NUCLEOTIDE SEQUENCE [LARGE SCALE GENOMIC DNA]</scope>
    <source>
        <strain evidence="5">cv. G240</strain>
    </source>
</reference>
<dbReference type="EMBL" id="JACBKZ010000009">
    <property type="protein sequence ID" value="KAF5942613.1"/>
    <property type="molecule type" value="Genomic_DNA"/>
</dbReference>
<dbReference type="GO" id="GO:0016705">
    <property type="term" value="F:oxidoreductase activity, acting on paired donors, with incorporation or reduction of molecular oxygen"/>
    <property type="evidence" value="ECO:0007669"/>
    <property type="project" value="InterPro"/>
</dbReference>
<dbReference type="Pfam" id="PF00067">
    <property type="entry name" value="p450"/>
    <property type="match status" value="1"/>
</dbReference>
<protein>
    <submittedName>
        <fullName evidence="4">Uncharacterized protein</fullName>
    </submittedName>
</protein>
<evidence type="ECO:0000256" key="3">
    <source>
        <dbReference type="SAM" id="SignalP"/>
    </source>
</evidence>
<dbReference type="PANTHER" id="PTHR24286">
    <property type="entry name" value="CYTOCHROME P450 26"/>
    <property type="match status" value="1"/>
</dbReference>
<dbReference type="Proteomes" id="UP000593564">
    <property type="component" value="Unassembled WGS sequence"/>
</dbReference>
<dbReference type="InterPro" id="IPR036396">
    <property type="entry name" value="Cyt_P450_sf"/>
</dbReference>
<comment type="caution">
    <text evidence="4">The sequence shown here is derived from an EMBL/GenBank/DDBJ whole genome shotgun (WGS) entry which is preliminary data.</text>
</comment>
<proteinExistence type="predicted"/>